<dbReference type="InterPro" id="IPR052407">
    <property type="entry name" value="BTB_POZ_domain_cont_9"/>
</dbReference>
<evidence type="ECO:0000259" key="1">
    <source>
        <dbReference type="PROSITE" id="PS50097"/>
    </source>
</evidence>
<gene>
    <name evidence="3" type="ORF">Glove_266g3</name>
</gene>
<dbReference type="Pfam" id="PF07707">
    <property type="entry name" value="BACK"/>
    <property type="match status" value="1"/>
</dbReference>
<keyword evidence="4" id="KW-1185">Reference proteome</keyword>
<dbReference type="Proteomes" id="UP000266861">
    <property type="component" value="Unassembled WGS sequence"/>
</dbReference>
<feature type="domain" description="BTB" evidence="1">
    <location>
        <begin position="23"/>
        <end position="93"/>
    </location>
</feature>
<evidence type="ECO:0000259" key="2">
    <source>
        <dbReference type="PROSITE" id="PS51886"/>
    </source>
</evidence>
<dbReference type="Gene3D" id="1.25.40.420">
    <property type="match status" value="1"/>
</dbReference>
<evidence type="ECO:0000313" key="4">
    <source>
        <dbReference type="Proteomes" id="UP000266861"/>
    </source>
</evidence>
<sequence length="1229" mass="142707">MSLNFFDKLSQNLIELLNDGDDYNVIIEVENKEKSFTAHSNVLKFRSSYFRRELENIQPNENNIKIIIKSGISAQIFNVILQYIYGGIVGLENCETRFIYDLMLAADEFELEELSKKLEILLIETKGSWLRTHFSFIYHFIFSRNGFKKLKNFCNDIVVKYPNLIFDADDFTSLEESALVSLLKRNDLQIEEVKIWDYVIKMSDLCIFAPSIGFRFLFIRPVIRFPSCSSYPNLIFDADDFTSLEESALVSLLKRNDLQIEEVKIWDYVIKWESAQTSTLPTNLDDWTKENFLTLKTTLQQCLPHIRYFQLSNIEVVDKIKPFKKIIDKQLWDDINQRLLILDRPVGTTILPPRSVLVTELPTRAEKSFSAIISEEHAAEISTWIDRKTTAYTLTNIPYKFELILRGTRDGFAPQTFWNMCHGHASTVVLAKVKGTDEIIGGYNPLAWDKDTYGWIKTKDSFIFSLKNGDIENSILSRVKQPKYAVLNRSKDVQIQGGPYFSDFWMCSEKSDFTLDDGCFCRSNGIHYEKPIRPSSSSSFSIINYERPVKSTILPPRSVLVPELPPRAEKPREPFSSIISDEHAAEISTWIDRETTAYTLANIPYKFELILRGTRDGFAPQTFWNMCHVKVKGTDEIVGGYNPLVCDKNTRGEWMETKDSFIFSLKNGNIQNSILSRVKNLRVAVFYSSKIDQIKWGSYFGDFWMHSEKSNFTLDDLCCCRGGFDYYEKPIRSSSGCFSIINYEGKYKRSLPVEDLKMLSQNLIELLNDGDDYNVIIEVENKEKSFTAHSNVLNFRSSYFRRELENIRPNENNIKIIIKSSISAQIFNVILQYIYGGIVDLKNCETRFIYDLMSAADEFELEELTNKLETLLIETKGSWLRTHFSLIYHSIFSQNNFKKLEEFCNDIVVKYPHLIFEADEFTSLEESALVSLIKRNDLQIEEVRIWDYVIKWGIAQTSTLPANHDDWTKENFLTLKTTLQQCLPHIRHFHLTSIEVILDKQLWKDINQHLLIPDRPVRSTILPPRSVLVTELPPRTEKPRESFSTIISEEHAAKISTWIDRRETTYTLTDFPYKFELILRGTRDGFAPQTFWNICHGHSCAVVLLKVKGTDEIIGGYNPLGRDKDTDGKWMKTEDSFIFSLKNGNIENSILSRVKKTEYAIINRSKNDQIKWGPDFCDFWMYSEKSDFTLDDGCFCRNGDFYEKPIRSSSLEWFSIIDYEVFKIAKKNI</sequence>
<dbReference type="Gene3D" id="3.30.710.10">
    <property type="entry name" value="Potassium Channel Kv1.1, Chain A"/>
    <property type="match status" value="2"/>
</dbReference>
<evidence type="ECO:0000313" key="3">
    <source>
        <dbReference type="EMBL" id="RHZ70835.1"/>
    </source>
</evidence>
<feature type="domain" description="BTB" evidence="1">
    <location>
        <begin position="773"/>
        <end position="843"/>
    </location>
</feature>
<dbReference type="Pfam" id="PF07534">
    <property type="entry name" value="TLD"/>
    <property type="match status" value="2"/>
</dbReference>
<feature type="domain" description="TLDc" evidence="2">
    <location>
        <begin position="371"/>
        <end position="551"/>
    </location>
</feature>
<dbReference type="InterPro" id="IPR000210">
    <property type="entry name" value="BTB/POZ_dom"/>
</dbReference>
<dbReference type="PANTHER" id="PTHR46306:SF1">
    <property type="entry name" value="BTB_POZ DOMAIN-CONTAINING PROTEIN 9"/>
    <property type="match status" value="1"/>
</dbReference>
<dbReference type="InterPro" id="IPR011705">
    <property type="entry name" value="BACK"/>
</dbReference>
<reference evidence="3 4" key="1">
    <citation type="submission" date="2018-08" db="EMBL/GenBank/DDBJ databases">
        <title>Genome and evolution of the arbuscular mycorrhizal fungus Diversispora epigaea (formerly Glomus versiforme) and its bacterial endosymbionts.</title>
        <authorList>
            <person name="Sun X."/>
            <person name="Fei Z."/>
            <person name="Harrison M."/>
        </authorList>
    </citation>
    <scope>NUCLEOTIDE SEQUENCE [LARGE SCALE GENOMIC DNA]</scope>
    <source>
        <strain evidence="3 4">IT104</strain>
    </source>
</reference>
<protein>
    <recommendedName>
        <fullName evidence="5">BTB domain-containing protein</fullName>
    </recommendedName>
</protein>
<dbReference type="AlphaFoldDB" id="A0A397I5J2"/>
<name>A0A397I5J2_9GLOM</name>
<dbReference type="InterPro" id="IPR006571">
    <property type="entry name" value="TLDc_dom"/>
</dbReference>
<organism evidence="3 4">
    <name type="scientific">Diversispora epigaea</name>
    <dbReference type="NCBI Taxonomy" id="1348612"/>
    <lineage>
        <taxon>Eukaryota</taxon>
        <taxon>Fungi</taxon>
        <taxon>Fungi incertae sedis</taxon>
        <taxon>Mucoromycota</taxon>
        <taxon>Glomeromycotina</taxon>
        <taxon>Glomeromycetes</taxon>
        <taxon>Diversisporales</taxon>
        <taxon>Diversisporaceae</taxon>
        <taxon>Diversispora</taxon>
    </lineage>
</organism>
<proteinExistence type="predicted"/>
<dbReference type="SMART" id="SM00225">
    <property type="entry name" value="BTB"/>
    <property type="match status" value="2"/>
</dbReference>
<dbReference type="PROSITE" id="PS50097">
    <property type="entry name" value="BTB"/>
    <property type="match status" value="2"/>
</dbReference>
<feature type="domain" description="TLDc" evidence="2">
    <location>
        <begin position="1045"/>
        <end position="1225"/>
    </location>
</feature>
<dbReference type="PROSITE" id="PS51886">
    <property type="entry name" value="TLDC"/>
    <property type="match status" value="2"/>
</dbReference>
<comment type="caution">
    <text evidence="3">The sequence shown here is derived from an EMBL/GenBank/DDBJ whole genome shotgun (WGS) entry which is preliminary data.</text>
</comment>
<dbReference type="SUPFAM" id="SSF54695">
    <property type="entry name" value="POZ domain"/>
    <property type="match status" value="2"/>
</dbReference>
<dbReference type="EMBL" id="PQFF01000243">
    <property type="protein sequence ID" value="RHZ70835.1"/>
    <property type="molecule type" value="Genomic_DNA"/>
</dbReference>
<evidence type="ECO:0008006" key="5">
    <source>
        <dbReference type="Google" id="ProtNLM"/>
    </source>
</evidence>
<dbReference type="GO" id="GO:0005737">
    <property type="term" value="C:cytoplasm"/>
    <property type="evidence" value="ECO:0007669"/>
    <property type="project" value="TreeGrafter"/>
</dbReference>
<accession>A0A397I5J2</accession>
<dbReference type="PANTHER" id="PTHR46306">
    <property type="entry name" value="BTB/POZ DOMAIN-CONTAINING PROTEIN 9"/>
    <property type="match status" value="1"/>
</dbReference>
<dbReference type="InterPro" id="IPR011333">
    <property type="entry name" value="SKP1/BTB/POZ_sf"/>
</dbReference>
<dbReference type="Pfam" id="PF00651">
    <property type="entry name" value="BTB"/>
    <property type="match status" value="2"/>
</dbReference>
<dbReference type="OrthoDB" id="1022638at2759"/>